<evidence type="ECO:0000256" key="1">
    <source>
        <dbReference type="SAM" id="Phobius"/>
    </source>
</evidence>
<comment type="caution">
    <text evidence="3">The sequence shown here is derived from an EMBL/GenBank/DDBJ whole genome shotgun (WGS) entry which is preliminary data.</text>
</comment>
<dbReference type="PANTHER" id="PTHR35342">
    <property type="entry name" value="TRICARBOXYLIC TRANSPORT PROTEIN"/>
    <property type="match status" value="1"/>
</dbReference>
<feature type="transmembrane region" description="Helical" evidence="1">
    <location>
        <begin position="20"/>
        <end position="49"/>
    </location>
</feature>
<keyword evidence="4" id="KW-1185">Reference proteome</keyword>
<feature type="transmembrane region" description="Helical" evidence="1">
    <location>
        <begin position="315"/>
        <end position="342"/>
    </location>
</feature>
<feature type="transmembrane region" description="Helical" evidence="1">
    <location>
        <begin position="148"/>
        <end position="165"/>
    </location>
</feature>
<dbReference type="Pfam" id="PF01970">
    <property type="entry name" value="TctA"/>
    <property type="match status" value="1"/>
</dbReference>
<reference evidence="4" key="1">
    <citation type="journal article" date="2019" name="Int. J. Syst. Evol. Microbiol.">
        <title>The Global Catalogue of Microorganisms (GCM) 10K type strain sequencing project: providing services to taxonomists for standard genome sequencing and annotation.</title>
        <authorList>
            <consortium name="The Broad Institute Genomics Platform"/>
            <consortium name="The Broad Institute Genome Sequencing Center for Infectious Disease"/>
            <person name="Wu L."/>
            <person name="Ma J."/>
        </authorList>
    </citation>
    <scope>NUCLEOTIDE SEQUENCE [LARGE SCALE GENOMIC DNA]</scope>
    <source>
        <strain evidence="4">KCTC 42964</strain>
    </source>
</reference>
<sequence>MEGLTYFLDGLLTIGSDPIALFAVLWATLLGMAVGMMPGLTATLGVALLTTLTFRMAPGDAILILICMYVGAIYGGSRSAILLNIPGTPANAASALDGFPMARAGRAGEALVLSTAGSAIGTVIGLIALALVAPLLAEFALSFGSFEFFWLAVFGIIISGHLTAIDNPVKGWIAGFLGLLLATVGQEGIHAYQRFSYGWTDLAGGIGLLPALVGAFGFAEILSVMKARRYDVLRDMGSAALPKLRTLWGYRRTLFRSGILGTLMGLIPGVGEDMGAWSSYAAARRASREKAQFGKGSREGLLASETGNNAAVPGALIPVLVLAVPGSAPAAVLLAALLIHGIRPGPLIMIESPAFVFEVAGMLLFAAIGILVLGLALTRPLLTVLSVPRERLMPIVFVLCTVGAFAIASRVFDIWVMLAMGLVGFALREMKYPMAPLVLGIVLGDILDKSLRRGMTLTDGSFEPFLTRPISIVLWLACLATILFSFSAVRRVAGNGLRRLLPGRRGDTDKDQT</sequence>
<keyword evidence="1" id="KW-1133">Transmembrane helix</keyword>
<dbReference type="Proteomes" id="UP001595528">
    <property type="component" value="Unassembled WGS sequence"/>
</dbReference>
<feature type="transmembrane region" description="Helical" evidence="1">
    <location>
        <begin position="395"/>
        <end position="418"/>
    </location>
</feature>
<dbReference type="EMBL" id="JBHRTR010000034">
    <property type="protein sequence ID" value="MFC3229823.1"/>
    <property type="molecule type" value="Genomic_DNA"/>
</dbReference>
<evidence type="ECO:0000313" key="3">
    <source>
        <dbReference type="EMBL" id="MFC3229823.1"/>
    </source>
</evidence>
<dbReference type="PANTHER" id="PTHR35342:SF5">
    <property type="entry name" value="TRICARBOXYLIC TRANSPORT PROTEIN"/>
    <property type="match status" value="1"/>
</dbReference>
<feature type="transmembrane region" description="Helical" evidence="1">
    <location>
        <begin position="204"/>
        <end position="224"/>
    </location>
</feature>
<protein>
    <submittedName>
        <fullName evidence="3">Tripartite tricarboxylate transporter permease</fullName>
    </submittedName>
</protein>
<name>A0ABV7L5F4_9PROT</name>
<feature type="transmembrane region" description="Helical" evidence="1">
    <location>
        <begin position="56"/>
        <end position="74"/>
    </location>
</feature>
<feature type="domain" description="DUF112" evidence="2">
    <location>
        <begin position="21"/>
        <end position="439"/>
    </location>
</feature>
<accession>A0ABV7L5F4</accession>
<evidence type="ECO:0000259" key="2">
    <source>
        <dbReference type="Pfam" id="PF01970"/>
    </source>
</evidence>
<gene>
    <name evidence="3" type="ORF">ACFOGJ_21415</name>
</gene>
<organism evidence="3 4">
    <name type="scientific">Marinibaculum pumilum</name>
    <dbReference type="NCBI Taxonomy" id="1766165"/>
    <lineage>
        <taxon>Bacteria</taxon>
        <taxon>Pseudomonadati</taxon>
        <taxon>Pseudomonadota</taxon>
        <taxon>Alphaproteobacteria</taxon>
        <taxon>Rhodospirillales</taxon>
        <taxon>Rhodospirillaceae</taxon>
        <taxon>Marinibaculum</taxon>
    </lineage>
</organism>
<proteinExistence type="predicted"/>
<feature type="transmembrane region" description="Helical" evidence="1">
    <location>
        <begin position="253"/>
        <end position="271"/>
    </location>
</feature>
<keyword evidence="1" id="KW-0812">Transmembrane</keyword>
<evidence type="ECO:0000313" key="4">
    <source>
        <dbReference type="Proteomes" id="UP001595528"/>
    </source>
</evidence>
<feature type="transmembrane region" description="Helical" evidence="1">
    <location>
        <begin position="467"/>
        <end position="489"/>
    </location>
</feature>
<feature type="transmembrane region" description="Helical" evidence="1">
    <location>
        <begin position="111"/>
        <end position="136"/>
    </location>
</feature>
<dbReference type="RefSeq" id="WP_379904385.1">
    <property type="nucleotide sequence ID" value="NZ_JBHRTR010000034.1"/>
</dbReference>
<keyword evidence="1" id="KW-0472">Membrane</keyword>
<feature type="transmembrane region" description="Helical" evidence="1">
    <location>
        <begin position="172"/>
        <end position="192"/>
    </location>
</feature>
<feature type="transmembrane region" description="Helical" evidence="1">
    <location>
        <begin position="430"/>
        <end position="447"/>
    </location>
</feature>
<feature type="transmembrane region" description="Helical" evidence="1">
    <location>
        <begin position="354"/>
        <end position="375"/>
    </location>
</feature>
<dbReference type="InterPro" id="IPR002823">
    <property type="entry name" value="DUF112_TM"/>
</dbReference>